<dbReference type="Gene3D" id="3.60.21.10">
    <property type="match status" value="1"/>
</dbReference>
<sequence length="1054" mass="118850">MKRGYYFFSIGLVLLLSGCNDVSTNENSNVSTDSGVVVVGAATDAYIINGDVSIYDLNGKKLNTNSCKTGEYGYFECKVDNDVKKVIVKVSGGKIDSDGNLTTSNDEKDFNGSLYGLYDINQSGIVSPLTTKIFAKATNANFIYDEKNKISYIVGDVNLTLPKKIYDDVYDLEQNLPYNHFTLKNKNQVLNQVRNVTKILDSNYSIIKNFHPVMKRYGNLFFIHMADVHLTADNEVEDVFGGKIPPVTTVKEDIKEINSFNPNLVIQTGDIVALADQYPLDKDEEWYKLAKENIVDPIKNKEIPFLFAPGNHDPAGYKLKDVNKSDPRYYNGLIFKYILTNIDKTYYSYDYDNYHFIILDPKETEESGYRTVILPQEQLEWLKNELNANSDKFFIIAYHQPLGSWDKDSYQKFINLILPYKLRILLIVGHTHDNRLIYRDGIPEYQGGAVCGDWWNTGKDPDGSPMGYAVYKIDKGVVYRFYKGTGLDKQINILNPVDVRIDKPTEFKLNIYNKNQEIKRVKFAIDGKIVGSLDLKKIDANNITWFNANGELIPNVDDKDHNVTFIIYTNNGEYNSTISYRFSKNKFFKISEILDDTNFKNWYGRFVDVNATIISVQSSGNLITLKDDSGKIVVWCGDTSHPEFKVGDKVYLRGQVTQFRDTKELKLISFDDVKIYDHEDINNDIYKFNNIQEAYDNFDKYQDKLVEVSGIVTADFGNFKVIQDTTRGIAIYLNTSKVFNPGTELSVTGTLTDYYGTIEIKPNNDEDLIVGGSTSIPEPKLVNITEVLDNINNLIKVENVKVLEATSTSLIVSDGENNLTIYTSKAGFNPLSKVNNGDIIDIIGIGAIYRDKAEIYPRSLEDIIIKQKNTVDNNITVLENIQQIYDKFDELKDKDVEVSGVVTANFGNNIAIEDESRGVVLYISSKIPEVNLGNKVKVKGKVTSYKGLVELDVYDSNLSIEGNGTIPEPKEITINELEQNMGNLVEIKNLKVESVSSSSITVSDDVNKTTVYCGKAKFDPTTFVNEGDIISVIGISGYYNAPQILPRSKEDIIK</sequence>
<dbReference type="Pfam" id="PF00149">
    <property type="entry name" value="Metallophos"/>
    <property type="match status" value="1"/>
</dbReference>
<dbReference type="InterPro" id="IPR051918">
    <property type="entry name" value="STPP_CPPED1"/>
</dbReference>
<evidence type="ECO:0000259" key="1">
    <source>
        <dbReference type="Pfam" id="PF00149"/>
    </source>
</evidence>
<accession>A0ABX5VAK6</accession>
<evidence type="ECO:0000313" key="3">
    <source>
        <dbReference type="EMBL" id="QCT95221.1"/>
    </source>
</evidence>
<dbReference type="PANTHER" id="PTHR43143:SF1">
    <property type="entry name" value="SERINE_THREONINE-PROTEIN PHOSPHATASE CPPED1"/>
    <property type="match status" value="1"/>
</dbReference>
<feature type="domain" description="Calcineurin-like phosphoesterase" evidence="1">
    <location>
        <begin position="222"/>
        <end position="433"/>
    </location>
</feature>
<dbReference type="SUPFAM" id="SSF56300">
    <property type="entry name" value="Metallo-dependent phosphatases"/>
    <property type="match status" value="1"/>
</dbReference>
<evidence type="ECO:0000313" key="4">
    <source>
        <dbReference type="Proteomes" id="UP000306825"/>
    </source>
</evidence>
<organism evidence="3 4">
    <name type="scientific">Caminibacter mediatlanticus TB-2</name>
    <dbReference type="NCBI Taxonomy" id="391592"/>
    <lineage>
        <taxon>Bacteria</taxon>
        <taxon>Pseudomonadati</taxon>
        <taxon>Campylobacterota</taxon>
        <taxon>Epsilonproteobacteria</taxon>
        <taxon>Nautiliales</taxon>
        <taxon>Nautiliaceae</taxon>
        <taxon>Caminibacter</taxon>
    </lineage>
</organism>
<dbReference type="RefSeq" id="WP_138323804.1">
    <property type="nucleotide sequence ID" value="NZ_CP040463.1"/>
</dbReference>
<dbReference type="SUPFAM" id="SSF50249">
    <property type="entry name" value="Nucleic acid-binding proteins"/>
    <property type="match status" value="1"/>
</dbReference>
<protein>
    <recommendedName>
        <fullName evidence="5">Calcineurin-like phosphoesterase domain-containing protein</fullName>
    </recommendedName>
</protein>
<gene>
    <name evidence="3" type="ORF">FE773_08460</name>
</gene>
<dbReference type="InterPro" id="IPR029052">
    <property type="entry name" value="Metallo-depent_PP-like"/>
</dbReference>
<dbReference type="InterPro" id="IPR032288">
    <property type="entry name" value="Metallophos_C"/>
</dbReference>
<feature type="domain" description="Calcineurin-like phosphoesterase C-terminal" evidence="2">
    <location>
        <begin position="444"/>
        <end position="540"/>
    </location>
</feature>
<dbReference type="Pfam" id="PF16370">
    <property type="entry name" value="MetallophosC"/>
    <property type="match status" value="1"/>
</dbReference>
<keyword evidence="4" id="KW-1185">Reference proteome</keyword>
<dbReference type="InterPro" id="IPR004843">
    <property type="entry name" value="Calcineurin-like_PHP"/>
</dbReference>
<evidence type="ECO:0008006" key="5">
    <source>
        <dbReference type="Google" id="ProtNLM"/>
    </source>
</evidence>
<dbReference type="PROSITE" id="PS51257">
    <property type="entry name" value="PROKAR_LIPOPROTEIN"/>
    <property type="match status" value="1"/>
</dbReference>
<dbReference type="Proteomes" id="UP000306825">
    <property type="component" value="Chromosome"/>
</dbReference>
<dbReference type="PANTHER" id="PTHR43143">
    <property type="entry name" value="METALLOPHOSPHOESTERASE, CALCINEURIN SUPERFAMILY"/>
    <property type="match status" value="1"/>
</dbReference>
<proteinExistence type="predicted"/>
<evidence type="ECO:0000259" key="2">
    <source>
        <dbReference type="Pfam" id="PF16370"/>
    </source>
</evidence>
<reference evidence="3 4" key="1">
    <citation type="submission" date="2019-05" db="EMBL/GenBank/DDBJ databases">
        <title>A comparative analysis of the Nautiliaceae.</title>
        <authorList>
            <person name="Grosche A."/>
            <person name="Smedile F."/>
            <person name="Vetriani C."/>
        </authorList>
    </citation>
    <scope>NUCLEOTIDE SEQUENCE [LARGE SCALE GENOMIC DNA]</scope>
    <source>
        <strain evidence="3 4">TB-2</strain>
    </source>
</reference>
<dbReference type="InterPro" id="IPR012340">
    <property type="entry name" value="NA-bd_OB-fold"/>
</dbReference>
<name>A0ABX5VAK6_9BACT</name>
<dbReference type="EMBL" id="CP040463">
    <property type="protein sequence ID" value="QCT95221.1"/>
    <property type="molecule type" value="Genomic_DNA"/>
</dbReference>
<dbReference type="CDD" id="cd04486">
    <property type="entry name" value="YhcR_OBF_like"/>
    <property type="match status" value="1"/>
</dbReference>